<evidence type="ECO:0000256" key="3">
    <source>
        <dbReference type="ARBA" id="ARBA00022737"/>
    </source>
</evidence>
<keyword evidence="9" id="KW-1185">Reference proteome</keyword>
<dbReference type="SUPFAM" id="SSF51161">
    <property type="entry name" value="Trimeric LpxA-like enzymes"/>
    <property type="match status" value="1"/>
</dbReference>
<comment type="function">
    <text evidence="5">Acetyltransferase implicated in the O-acetylation of Nod factors.</text>
</comment>
<dbReference type="GO" id="GO:0008870">
    <property type="term" value="F:galactoside O-acetyltransferase activity"/>
    <property type="evidence" value="ECO:0007669"/>
    <property type="project" value="TreeGrafter"/>
</dbReference>
<dbReference type="RefSeq" id="WP_106051183.1">
    <property type="nucleotide sequence ID" value="NZ_CALXOB010000029.1"/>
</dbReference>
<evidence type="ECO:0000259" key="7">
    <source>
        <dbReference type="SMART" id="SM01266"/>
    </source>
</evidence>
<evidence type="ECO:0000256" key="1">
    <source>
        <dbReference type="ARBA" id="ARBA00007274"/>
    </source>
</evidence>
<dbReference type="InterPro" id="IPR024688">
    <property type="entry name" value="Mac_dom"/>
</dbReference>
<keyword evidence="3" id="KW-0677">Repeat</keyword>
<evidence type="ECO:0000313" key="8">
    <source>
        <dbReference type="EMBL" id="MST99120.1"/>
    </source>
</evidence>
<dbReference type="EMBL" id="VUNS01000029">
    <property type="protein sequence ID" value="MST99120.1"/>
    <property type="molecule type" value="Genomic_DNA"/>
</dbReference>
<evidence type="ECO:0000256" key="5">
    <source>
        <dbReference type="ARBA" id="ARBA00055587"/>
    </source>
</evidence>
<organism evidence="8 9">
    <name type="scientific">Victivallis lenta</name>
    <dbReference type="NCBI Taxonomy" id="2606640"/>
    <lineage>
        <taxon>Bacteria</taxon>
        <taxon>Pseudomonadati</taxon>
        <taxon>Lentisphaerota</taxon>
        <taxon>Lentisphaeria</taxon>
        <taxon>Victivallales</taxon>
        <taxon>Victivallaceae</taxon>
        <taxon>Victivallis</taxon>
    </lineage>
</organism>
<dbReference type="PANTHER" id="PTHR43017">
    <property type="entry name" value="GALACTOSIDE O-ACETYLTRANSFERASE"/>
    <property type="match status" value="1"/>
</dbReference>
<dbReference type="Gene3D" id="2.160.10.10">
    <property type="entry name" value="Hexapeptide repeat proteins"/>
    <property type="match status" value="1"/>
</dbReference>
<comment type="similarity">
    <text evidence="1 6">Belongs to the transferase hexapeptide repeat family.</text>
</comment>
<gene>
    <name evidence="8" type="ORF">FYJ85_18970</name>
</gene>
<sequence>MREEEKIFSGVLFNPGDPELKAIKLRSHKLSAQYSATGEDETEIRAELIRQMLAEFGEGSFLQGPVFFHYGRHTKIGRRCFFNYNLTIQDDAPVVIGDDNNFGPNLTIVTPVHPMLPEERRFMLDGNGVPKHFCYAKPVRIGNDCWFGANVVVCPGVTIGDGCVIGAGSVVTRDIPPLSFAAGNPCRVIREITEADSMVRKPEILADNRPMPR</sequence>
<proteinExistence type="inferred from homology"/>
<dbReference type="InterPro" id="IPR001451">
    <property type="entry name" value="Hexapep"/>
</dbReference>
<evidence type="ECO:0000256" key="6">
    <source>
        <dbReference type="RuleBase" id="RU367021"/>
    </source>
</evidence>
<feature type="domain" description="Maltose/galactoside acetyltransferase" evidence="7">
    <location>
        <begin position="4"/>
        <end position="58"/>
    </location>
</feature>
<dbReference type="AlphaFoldDB" id="A0A844G5I3"/>
<evidence type="ECO:0000256" key="4">
    <source>
        <dbReference type="ARBA" id="ARBA00023315"/>
    </source>
</evidence>
<protein>
    <recommendedName>
        <fullName evidence="6">Acetyltransferase</fullName>
        <ecNumber evidence="6">2.3.1.-</ecNumber>
    </recommendedName>
</protein>
<dbReference type="Pfam" id="PF12464">
    <property type="entry name" value="Mac"/>
    <property type="match status" value="1"/>
</dbReference>
<dbReference type="Proteomes" id="UP000435649">
    <property type="component" value="Unassembled WGS sequence"/>
</dbReference>
<dbReference type="SMART" id="SM01266">
    <property type="entry name" value="Mac"/>
    <property type="match status" value="1"/>
</dbReference>
<dbReference type="CDD" id="cd03357">
    <property type="entry name" value="LbH_MAT_GAT"/>
    <property type="match status" value="1"/>
</dbReference>
<comment type="caution">
    <text evidence="8">The sequence shown here is derived from an EMBL/GenBank/DDBJ whole genome shotgun (WGS) entry which is preliminary data.</text>
</comment>
<evidence type="ECO:0000256" key="2">
    <source>
        <dbReference type="ARBA" id="ARBA00022679"/>
    </source>
</evidence>
<dbReference type="InterPro" id="IPR011004">
    <property type="entry name" value="Trimer_LpxA-like_sf"/>
</dbReference>
<evidence type="ECO:0000313" key="9">
    <source>
        <dbReference type="Proteomes" id="UP000435649"/>
    </source>
</evidence>
<reference evidence="8 9" key="1">
    <citation type="submission" date="2019-08" db="EMBL/GenBank/DDBJ databases">
        <title>In-depth cultivation of the pig gut microbiome towards novel bacterial diversity and tailored functional studies.</title>
        <authorList>
            <person name="Wylensek D."/>
            <person name="Hitch T.C.A."/>
            <person name="Clavel T."/>
        </authorList>
    </citation>
    <scope>NUCLEOTIDE SEQUENCE [LARGE SCALE GENOMIC DNA]</scope>
    <source>
        <strain evidence="8 9">BBE-744-WT-12</strain>
    </source>
</reference>
<keyword evidence="4 6" id="KW-0012">Acyltransferase</keyword>
<keyword evidence="2 6" id="KW-0808">Transferase</keyword>
<name>A0A844G5I3_9BACT</name>
<dbReference type="Pfam" id="PF14602">
    <property type="entry name" value="Hexapep_2"/>
    <property type="match status" value="1"/>
</dbReference>
<dbReference type="FunFam" id="2.160.10.10:FF:000025">
    <property type="entry name" value="Hexapeptide-repeat containing-acetyltransferase"/>
    <property type="match status" value="1"/>
</dbReference>
<dbReference type="InterPro" id="IPR039369">
    <property type="entry name" value="LacA-like"/>
</dbReference>
<dbReference type="EC" id="2.3.1.-" evidence="6"/>
<dbReference type="PANTHER" id="PTHR43017:SF1">
    <property type="entry name" value="ACETYLTRANSFERASE YJL218W-RELATED"/>
    <property type="match status" value="1"/>
</dbReference>
<accession>A0A844G5I3</accession>